<accession>X0Z9M9</accession>
<organism evidence="1">
    <name type="scientific">marine sediment metagenome</name>
    <dbReference type="NCBI Taxonomy" id="412755"/>
    <lineage>
        <taxon>unclassified sequences</taxon>
        <taxon>metagenomes</taxon>
        <taxon>ecological metagenomes</taxon>
    </lineage>
</organism>
<reference evidence="1" key="1">
    <citation type="journal article" date="2014" name="Front. Microbiol.">
        <title>High frequency of phylogenetically diverse reductive dehalogenase-homologous genes in deep subseafloor sedimentary metagenomes.</title>
        <authorList>
            <person name="Kawai M."/>
            <person name="Futagami T."/>
            <person name="Toyoda A."/>
            <person name="Takaki Y."/>
            <person name="Nishi S."/>
            <person name="Hori S."/>
            <person name="Arai W."/>
            <person name="Tsubouchi T."/>
            <person name="Morono Y."/>
            <person name="Uchiyama I."/>
            <person name="Ito T."/>
            <person name="Fujiyama A."/>
            <person name="Inagaki F."/>
            <person name="Takami H."/>
        </authorList>
    </citation>
    <scope>NUCLEOTIDE SEQUENCE</scope>
    <source>
        <strain evidence="1">Expedition CK06-06</strain>
    </source>
</reference>
<dbReference type="AlphaFoldDB" id="X0Z9M9"/>
<evidence type="ECO:0000313" key="1">
    <source>
        <dbReference type="EMBL" id="GAG55017.1"/>
    </source>
</evidence>
<comment type="caution">
    <text evidence="1">The sequence shown here is derived from an EMBL/GenBank/DDBJ whole genome shotgun (WGS) entry which is preliminary data.</text>
</comment>
<protein>
    <submittedName>
        <fullName evidence="1">Uncharacterized protein</fullName>
    </submittedName>
</protein>
<feature type="non-terminal residue" evidence="1">
    <location>
        <position position="30"/>
    </location>
</feature>
<proteinExistence type="predicted"/>
<gene>
    <name evidence="1" type="ORF">S01H4_19199</name>
</gene>
<dbReference type="EMBL" id="BART01008545">
    <property type="protein sequence ID" value="GAG55017.1"/>
    <property type="molecule type" value="Genomic_DNA"/>
</dbReference>
<name>X0Z9M9_9ZZZZ</name>
<sequence length="30" mass="3079">MVKTTLGEDHFGSILVQADAVSDTDLAGST</sequence>